<evidence type="ECO:0000259" key="8">
    <source>
        <dbReference type="Pfam" id="PF04234"/>
    </source>
</evidence>
<dbReference type="Gene3D" id="2.60.40.1220">
    <property type="match status" value="1"/>
</dbReference>
<evidence type="ECO:0000313" key="10">
    <source>
        <dbReference type="Proteomes" id="UP000074561"/>
    </source>
</evidence>
<organism evidence="9 10">
    <name type="scientific">Collimonas pratensis</name>
    <dbReference type="NCBI Taxonomy" id="279113"/>
    <lineage>
        <taxon>Bacteria</taxon>
        <taxon>Pseudomonadati</taxon>
        <taxon>Pseudomonadota</taxon>
        <taxon>Betaproteobacteria</taxon>
        <taxon>Burkholderiales</taxon>
        <taxon>Oxalobacteraceae</taxon>
        <taxon>Collimonas</taxon>
    </lineage>
</organism>
<name>A0A127PY03_9BURK</name>
<dbReference type="InterPro" id="IPR007348">
    <property type="entry name" value="CopC_dom"/>
</dbReference>
<dbReference type="KEGG" id="cpra:CPter91_0279"/>
<dbReference type="STRING" id="279113.CPter91_0279"/>
<evidence type="ECO:0000256" key="3">
    <source>
        <dbReference type="ARBA" id="ARBA00022723"/>
    </source>
</evidence>
<dbReference type="GO" id="GO:0046688">
    <property type="term" value="P:response to copper ion"/>
    <property type="evidence" value="ECO:0007669"/>
    <property type="project" value="InterPro"/>
</dbReference>
<evidence type="ECO:0000256" key="1">
    <source>
        <dbReference type="ARBA" id="ARBA00004418"/>
    </source>
</evidence>
<dbReference type="PANTHER" id="PTHR34820">
    <property type="entry name" value="INNER MEMBRANE PROTEIN YEBZ"/>
    <property type="match status" value="1"/>
</dbReference>
<dbReference type="InterPro" id="IPR047685">
    <property type="entry name" value="CopC-like"/>
</dbReference>
<evidence type="ECO:0000256" key="7">
    <source>
        <dbReference type="SAM" id="SignalP"/>
    </source>
</evidence>
<dbReference type="GO" id="GO:0042597">
    <property type="term" value="C:periplasmic space"/>
    <property type="evidence" value="ECO:0007669"/>
    <property type="project" value="UniProtKB-SubCell"/>
</dbReference>
<dbReference type="GO" id="GO:0005886">
    <property type="term" value="C:plasma membrane"/>
    <property type="evidence" value="ECO:0007669"/>
    <property type="project" value="TreeGrafter"/>
</dbReference>
<evidence type="ECO:0000313" key="9">
    <source>
        <dbReference type="EMBL" id="AMP02678.1"/>
    </source>
</evidence>
<feature type="chain" id="PRO_5007277280" evidence="7">
    <location>
        <begin position="28"/>
        <end position="127"/>
    </location>
</feature>
<dbReference type="PATRIC" id="fig|279113.9.peg.285"/>
<evidence type="ECO:0000256" key="4">
    <source>
        <dbReference type="ARBA" id="ARBA00022729"/>
    </source>
</evidence>
<dbReference type="EMBL" id="CP013234">
    <property type="protein sequence ID" value="AMP02678.1"/>
    <property type="molecule type" value="Genomic_DNA"/>
</dbReference>
<dbReference type="GO" id="GO:0006825">
    <property type="term" value="P:copper ion transport"/>
    <property type="evidence" value="ECO:0007669"/>
    <property type="project" value="InterPro"/>
</dbReference>
<dbReference type="NCBIfam" id="NF033814">
    <property type="entry name" value="copper_CopC"/>
    <property type="match status" value="1"/>
</dbReference>
<dbReference type="Pfam" id="PF04234">
    <property type="entry name" value="CopC"/>
    <property type="match status" value="1"/>
</dbReference>
<evidence type="ECO:0000256" key="6">
    <source>
        <dbReference type="ARBA" id="ARBA00023008"/>
    </source>
</evidence>
<protein>
    <submittedName>
        <fullName evidence="9">Protein YobA</fullName>
    </submittedName>
</protein>
<dbReference type="Proteomes" id="UP000074561">
    <property type="component" value="Chromosome"/>
</dbReference>
<keyword evidence="3" id="KW-0479">Metal-binding</keyword>
<evidence type="ECO:0000256" key="5">
    <source>
        <dbReference type="ARBA" id="ARBA00022764"/>
    </source>
</evidence>
<keyword evidence="5" id="KW-0574">Periplasm</keyword>
<dbReference type="RefSeq" id="WP_061935957.1">
    <property type="nucleotide sequence ID" value="NZ_CP013234.1"/>
</dbReference>
<gene>
    <name evidence="9" type="primary">yobA</name>
    <name evidence="9" type="ORF">CPter91_0279</name>
</gene>
<dbReference type="OrthoDB" id="9796814at2"/>
<dbReference type="AlphaFoldDB" id="A0A127PY03"/>
<sequence length="127" mass="12835">MPIFSSTCKAAAIAALLSVSMAGSAFAHAHLKVEVPAHDAVVASAPSSLRLEFSEALEIAFSGVALSDASGNSVATGAAALAPDSNMVLLVPLSGRLAPGVYTVAWHALSRDGHKTKGSYSFTVRPG</sequence>
<reference evidence="9 10" key="1">
    <citation type="submission" date="2015-11" db="EMBL/GenBank/DDBJ databases">
        <title>Exploring the genomic traits of fungus-feeding bacterial genus Collimonas.</title>
        <authorList>
            <person name="Song C."/>
            <person name="Schmidt R."/>
            <person name="de Jager V."/>
            <person name="Krzyzanowska D."/>
            <person name="Jongedijk E."/>
            <person name="Cankar K."/>
            <person name="Beekwilder J."/>
            <person name="van Veen A."/>
            <person name="de Boer W."/>
            <person name="van Veen J.A."/>
            <person name="Garbeva P."/>
        </authorList>
    </citation>
    <scope>NUCLEOTIDE SEQUENCE [LARGE SCALE GENOMIC DNA]</scope>
    <source>
        <strain evidence="9 10">Ter91</strain>
    </source>
</reference>
<keyword evidence="4 7" id="KW-0732">Signal</keyword>
<dbReference type="SUPFAM" id="SSF81296">
    <property type="entry name" value="E set domains"/>
    <property type="match status" value="1"/>
</dbReference>
<dbReference type="InterPro" id="IPR032694">
    <property type="entry name" value="CopC/D"/>
</dbReference>
<proteinExistence type="inferred from homology"/>
<accession>A0A127PY03</accession>
<keyword evidence="6" id="KW-0186">Copper</keyword>
<comment type="similarity">
    <text evidence="2">Belongs to the CopC family.</text>
</comment>
<feature type="domain" description="CopC" evidence="8">
    <location>
        <begin position="28"/>
        <end position="124"/>
    </location>
</feature>
<dbReference type="PANTHER" id="PTHR34820:SF4">
    <property type="entry name" value="INNER MEMBRANE PROTEIN YEBZ"/>
    <property type="match status" value="1"/>
</dbReference>
<dbReference type="InterPro" id="IPR014755">
    <property type="entry name" value="Cu-Rt/internalin_Ig-like"/>
</dbReference>
<evidence type="ECO:0000256" key="2">
    <source>
        <dbReference type="ARBA" id="ARBA00010509"/>
    </source>
</evidence>
<dbReference type="GO" id="GO:0005507">
    <property type="term" value="F:copper ion binding"/>
    <property type="evidence" value="ECO:0007669"/>
    <property type="project" value="InterPro"/>
</dbReference>
<comment type="subcellular location">
    <subcellularLocation>
        <location evidence="1">Periplasm</location>
    </subcellularLocation>
</comment>
<feature type="signal peptide" evidence="7">
    <location>
        <begin position="1"/>
        <end position="27"/>
    </location>
</feature>
<dbReference type="InterPro" id="IPR014756">
    <property type="entry name" value="Ig_E-set"/>
</dbReference>